<dbReference type="SUPFAM" id="SSF53649">
    <property type="entry name" value="Alkaline phosphatase-like"/>
    <property type="match status" value="1"/>
</dbReference>
<evidence type="ECO:0000256" key="4">
    <source>
        <dbReference type="ARBA" id="ARBA00022729"/>
    </source>
</evidence>
<dbReference type="PROSITE" id="PS00523">
    <property type="entry name" value="SULFATASE_1"/>
    <property type="match status" value="1"/>
</dbReference>
<keyword evidence="5 9" id="KW-0378">Hydrolase</keyword>
<evidence type="ECO:0000313" key="9">
    <source>
        <dbReference type="EMBL" id="KAK7240531.1"/>
    </source>
</evidence>
<reference evidence="9 10" key="1">
    <citation type="submission" date="2024-03" db="EMBL/GenBank/DDBJ databases">
        <title>Aureococcus anophagefferens CCMP1851 and Kratosvirus quantuckense: Draft genome of a second virus-susceptible host strain in the model system.</title>
        <authorList>
            <person name="Chase E."/>
            <person name="Truchon A.R."/>
            <person name="Schepens W."/>
            <person name="Wilhelm S.W."/>
        </authorList>
    </citation>
    <scope>NUCLEOTIDE SEQUENCE [LARGE SCALE GENOMIC DNA]</scope>
    <source>
        <strain evidence="9 10">CCMP1851</strain>
    </source>
</reference>
<accession>A0ABR1FX67</accession>
<name>A0ABR1FX67_AURAN</name>
<keyword evidence="3" id="KW-0479">Metal-binding</keyword>
<evidence type="ECO:0000256" key="5">
    <source>
        <dbReference type="ARBA" id="ARBA00022801"/>
    </source>
</evidence>
<dbReference type="EMBL" id="JBBJCI010000210">
    <property type="protein sequence ID" value="KAK7240531.1"/>
    <property type="molecule type" value="Genomic_DNA"/>
</dbReference>
<feature type="chain" id="PRO_5046270272" evidence="7">
    <location>
        <begin position="20"/>
        <end position="566"/>
    </location>
</feature>
<protein>
    <submittedName>
        <fullName evidence="9">Sulfuric ester hydrolase</fullName>
    </submittedName>
</protein>
<dbReference type="Proteomes" id="UP001363151">
    <property type="component" value="Unassembled WGS sequence"/>
</dbReference>
<evidence type="ECO:0000256" key="6">
    <source>
        <dbReference type="ARBA" id="ARBA00022837"/>
    </source>
</evidence>
<feature type="domain" description="Sulfatase N-terminal" evidence="8">
    <location>
        <begin position="34"/>
        <end position="380"/>
    </location>
</feature>
<dbReference type="PANTHER" id="PTHR45953:SF1">
    <property type="entry name" value="IDURONATE 2-SULFATASE"/>
    <property type="match status" value="1"/>
</dbReference>
<dbReference type="Gene3D" id="3.40.720.10">
    <property type="entry name" value="Alkaline Phosphatase, subunit A"/>
    <property type="match status" value="1"/>
</dbReference>
<comment type="similarity">
    <text evidence="2">Belongs to the sulfatase family.</text>
</comment>
<organism evidence="9 10">
    <name type="scientific">Aureococcus anophagefferens</name>
    <name type="common">Harmful bloom alga</name>
    <dbReference type="NCBI Taxonomy" id="44056"/>
    <lineage>
        <taxon>Eukaryota</taxon>
        <taxon>Sar</taxon>
        <taxon>Stramenopiles</taxon>
        <taxon>Ochrophyta</taxon>
        <taxon>Pelagophyceae</taxon>
        <taxon>Pelagomonadales</taxon>
        <taxon>Pelagomonadaceae</taxon>
        <taxon>Aureococcus</taxon>
    </lineage>
</organism>
<dbReference type="GO" id="GO:0016787">
    <property type="term" value="F:hydrolase activity"/>
    <property type="evidence" value="ECO:0007669"/>
    <property type="project" value="UniProtKB-KW"/>
</dbReference>
<keyword evidence="10" id="KW-1185">Reference proteome</keyword>
<evidence type="ECO:0000259" key="8">
    <source>
        <dbReference type="Pfam" id="PF00884"/>
    </source>
</evidence>
<dbReference type="InterPro" id="IPR017850">
    <property type="entry name" value="Alkaline_phosphatase_core_sf"/>
</dbReference>
<evidence type="ECO:0000256" key="3">
    <source>
        <dbReference type="ARBA" id="ARBA00022723"/>
    </source>
</evidence>
<dbReference type="CDD" id="cd16030">
    <property type="entry name" value="iduronate-2-sulfatase"/>
    <property type="match status" value="1"/>
</dbReference>
<evidence type="ECO:0000313" key="10">
    <source>
        <dbReference type="Proteomes" id="UP001363151"/>
    </source>
</evidence>
<dbReference type="InterPro" id="IPR024607">
    <property type="entry name" value="Sulfatase_CS"/>
</dbReference>
<keyword evidence="6" id="KW-0106">Calcium</keyword>
<evidence type="ECO:0000256" key="1">
    <source>
        <dbReference type="ARBA" id="ARBA00001913"/>
    </source>
</evidence>
<proteinExistence type="inferred from homology"/>
<comment type="caution">
    <text evidence="9">The sequence shown here is derived from an EMBL/GenBank/DDBJ whole genome shotgun (WGS) entry which is preliminary data.</text>
</comment>
<dbReference type="PANTHER" id="PTHR45953">
    <property type="entry name" value="IDURONATE 2-SULFATASE"/>
    <property type="match status" value="1"/>
</dbReference>
<evidence type="ECO:0000256" key="2">
    <source>
        <dbReference type="ARBA" id="ARBA00008779"/>
    </source>
</evidence>
<gene>
    <name evidence="9" type="ORF">SO694_00057020</name>
</gene>
<sequence length="566" mass="63047">MSAMLARALLLLLAAAARSKSSKKHRDKPTKKLNVLWLLVDDFRPQTNFYGQGDTSTPRLDAFAATARVFDRAYCQLSVCAPSRNSFFTGRRPDSLRVYNFVDHFRSTSPDAVPLPEYFKNHGYVTLGAGKTYQPGKPPAYDVGRSWSGELPYLPLMKNLTRCSRKNAKSGRFLDVCPEDFGEEAFMDRLTADYAVEAMRVARKREKPFFVVAGFYRPHLRWHVPRAFYDRYSGTLGTPLRSRSKPSNMPDIAWANEGCHTMTTEEHGTVAVSMDRPLKRSMVAELRKGYLACASWIDELAGRVLDAADAVPSAKADTVVLLSSDHGFHLGEQASWTKHTLFEIGSRVPLVVRAPGVKPGRSRALVELTDVYRTFADLAGLPAPARDVQGKSLGPLLRSGAPHRNFSVTQYPRCPRDYRKQWDANCKRLTAAEIPVMGYTLRVDHFRFTEWYYWVAAPATRANERFDPPEKVVDKKRKPLATELYALDDARINDFDGLELANVAGDPRAACAVAALRAALAIFLECQHDEAGCDDRVGAAAYRGSTCVDATTRADLRRRPGDGAAL</sequence>
<keyword evidence="4 7" id="KW-0732">Signal</keyword>
<comment type="cofactor">
    <cofactor evidence="1">
        <name>Ca(2+)</name>
        <dbReference type="ChEBI" id="CHEBI:29108"/>
    </cofactor>
</comment>
<dbReference type="InterPro" id="IPR000917">
    <property type="entry name" value="Sulfatase_N"/>
</dbReference>
<dbReference type="InterPro" id="IPR035874">
    <property type="entry name" value="IDS"/>
</dbReference>
<feature type="signal peptide" evidence="7">
    <location>
        <begin position="1"/>
        <end position="19"/>
    </location>
</feature>
<evidence type="ECO:0000256" key="7">
    <source>
        <dbReference type="SAM" id="SignalP"/>
    </source>
</evidence>
<dbReference type="Pfam" id="PF00884">
    <property type="entry name" value="Sulfatase"/>
    <property type="match status" value="1"/>
</dbReference>